<feature type="compositionally biased region" description="Low complexity" evidence="1">
    <location>
        <begin position="18"/>
        <end position="33"/>
    </location>
</feature>
<accession>A0A5C8I7D2</accession>
<dbReference type="AlphaFoldDB" id="A0A5C8I7D2"/>
<name>A0A5C8I7D2_9MICO</name>
<keyword evidence="2" id="KW-0812">Transmembrane</keyword>
<organism evidence="3 4">
    <name type="scientific">Microbacterium hatanonis</name>
    <dbReference type="NCBI Taxonomy" id="404366"/>
    <lineage>
        <taxon>Bacteria</taxon>
        <taxon>Bacillati</taxon>
        <taxon>Actinomycetota</taxon>
        <taxon>Actinomycetes</taxon>
        <taxon>Micrococcales</taxon>
        <taxon>Microbacteriaceae</taxon>
        <taxon>Microbacterium</taxon>
    </lineage>
</organism>
<dbReference type="EMBL" id="VRSV01000001">
    <property type="protein sequence ID" value="TXK13843.1"/>
    <property type="molecule type" value="Genomic_DNA"/>
</dbReference>
<gene>
    <name evidence="3" type="ORF">FVP77_07180</name>
</gene>
<evidence type="ECO:0000256" key="2">
    <source>
        <dbReference type="SAM" id="Phobius"/>
    </source>
</evidence>
<evidence type="ECO:0000256" key="1">
    <source>
        <dbReference type="SAM" id="MobiDB-lite"/>
    </source>
</evidence>
<feature type="compositionally biased region" description="Acidic residues" evidence="1">
    <location>
        <begin position="42"/>
        <end position="62"/>
    </location>
</feature>
<protein>
    <submittedName>
        <fullName evidence="3">Uncharacterized protein</fullName>
    </submittedName>
</protein>
<evidence type="ECO:0000313" key="3">
    <source>
        <dbReference type="EMBL" id="TXK13843.1"/>
    </source>
</evidence>
<keyword evidence="2" id="KW-1133">Transmembrane helix</keyword>
<feature type="transmembrane region" description="Helical" evidence="2">
    <location>
        <begin position="217"/>
        <end position="240"/>
    </location>
</feature>
<comment type="caution">
    <text evidence="3">The sequence shown here is derived from an EMBL/GenBank/DDBJ whole genome shotgun (WGS) entry which is preliminary data.</text>
</comment>
<dbReference type="OrthoDB" id="5125954at2"/>
<proteinExistence type="predicted"/>
<reference evidence="3 4" key="1">
    <citation type="submission" date="2019-08" db="EMBL/GenBank/DDBJ databases">
        <authorList>
            <person name="Dong K."/>
        </authorList>
    </citation>
    <scope>NUCLEOTIDE SEQUENCE [LARGE SCALE GENOMIC DNA]</scope>
    <source>
        <strain evidence="3 4">JCM14558</strain>
    </source>
</reference>
<feature type="region of interest" description="Disordered" evidence="1">
    <location>
        <begin position="1"/>
        <end position="77"/>
    </location>
</feature>
<dbReference type="Proteomes" id="UP000321034">
    <property type="component" value="Unassembled WGS sequence"/>
</dbReference>
<sequence length="245" mass="24660">MTPLTRRQAREVERIRTASVPIIAPDAAPSPAQDVDKTTPTDDPDAVAVDSDDTESGPDEIIADVPGLSRPSAVGDEPTAVVNPHFGSGLLAGETPVVELPPSFDQLITRTGSAGVSSSTPNALILSQTPAAAPLVAPVTATGEVLITGTFDLPEGLGSVGHAPGLHDGKDADAVLVDGELPAASSPTPIAASAAISQVRNSDEIIRPPAPEKGGRLLIALTITAGALLVTVAGLLVLAFTTGIF</sequence>
<keyword evidence="2" id="KW-0472">Membrane</keyword>
<keyword evidence="4" id="KW-1185">Reference proteome</keyword>
<evidence type="ECO:0000313" key="4">
    <source>
        <dbReference type="Proteomes" id="UP000321034"/>
    </source>
</evidence>